<dbReference type="EMBL" id="JAUHGG010000003">
    <property type="protein sequence ID" value="MDS1821017.1"/>
    <property type="molecule type" value="Genomic_DNA"/>
</dbReference>
<evidence type="ECO:0000313" key="2">
    <source>
        <dbReference type="Proteomes" id="UP001253193"/>
    </source>
</evidence>
<sequence length="92" mass="10542">MSNKTDFINAINEELLAGTAVQVIDYDVYLKEQGINESTTSIDKFKLELQTDLLDMSPNASKKLMSEIQKLADKFYPNQTVEFNNSRNSFWV</sequence>
<comment type="caution">
    <text evidence="1">The sequence shown here is derived from an EMBL/GenBank/DDBJ whole genome shotgun (WGS) entry which is preliminary data.</text>
</comment>
<gene>
    <name evidence="1" type="ORF">QX249_10135</name>
</gene>
<dbReference type="RefSeq" id="WP_311019813.1">
    <property type="nucleotide sequence ID" value="NZ_JAUHGG010000003.1"/>
</dbReference>
<evidence type="ECO:0008006" key="3">
    <source>
        <dbReference type="Google" id="ProtNLM"/>
    </source>
</evidence>
<protein>
    <recommendedName>
        <fullName evidence="3">Phage protein</fullName>
    </recommendedName>
</protein>
<dbReference type="AlphaFoldDB" id="A0AAW8PYI3"/>
<evidence type="ECO:0000313" key="1">
    <source>
        <dbReference type="EMBL" id="MDS1821017.1"/>
    </source>
</evidence>
<name>A0AAW8PYI3_VIBPH</name>
<accession>A0AAW8PYI3</accession>
<dbReference type="Proteomes" id="UP001253193">
    <property type="component" value="Unassembled WGS sequence"/>
</dbReference>
<proteinExistence type="predicted"/>
<organism evidence="1 2">
    <name type="scientific">Vibrio parahaemolyticus</name>
    <dbReference type="NCBI Taxonomy" id="670"/>
    <lineage>
        <taxon>Bacteria</taxon>
        <taxon>Pseudomonadati</taxon>
        <taxon>Pseudomonadota</taxon>
        <taxon>Gammaproteobacteria</taxon>
        <taxon>Vibrionales</taxon>
        <taxon>Vibrionaceae</taxon>
        <taxon>Vibrio</taxon>
    </lineage>
</organism>
<reference evidence="1" key="1">
    <citation type="submission" date="2023-06" db="EMBL/GenBank/DDBJ databases">
        <title>Genomic Diversity of Vibrio spp. and Metagenomic Analysis of Pathogens in Florida Gulf Coastal Waters Following Hurricane Ian.</title>
        <authorList>
            <person name="Brumfield K.D."/>
        </authorList>
    </citation>
    <scope>NUCLEOTIDE SEQUENCE</scope>
    <source>
        <strain evidence="1">WBS2B-138</strain>
    </source>
</reference>